<dbReference type="PROSITE" id="PS01124">
    <property type="entry name" value="HTH_ARAC_FAMILY_2"/>
    <property type="match status" value="1"/>
</dbReference>
<keyword evidence="4" id="KW-0489">Methyltransferase</keyword>
<dbReference type="Pfam" id="PF00730">
    <property type="entry name" value="HhH-GPD"/>
    <property type="match status" value="1"/>
</dbReference>
<dbReference type="InterPro" id="IPR004026">
    <property type="entry name" value="Ada_DNA_repair_Zn-bd"/>
</dbReference>
<evidence type="ECO:0000256" key="11">
    <source>
        <dbReference type="ARBA" id="ARBA00023159"/>
    </source>
</evidence>
<accession>A0ABQ4Q4U2</accession>
<evidence type="ECO:0000256" key="9">
    <source>
        <dbReference type="ARBA" id="ARBA00023015"/>
    </source>
</evidence>
<evidence type="ECO:0000256" key="5">
    <source>
        <dbReference type="ARBA" id="ARBA00022679"/>
    </source>
</evidence>
<dbReference type="InterPro" id="IPR051912">
    <property type="entry name" value="Alkylbase_DNA_Glycosylase/TA"/>
</dbReference>
<dbReference type="SUPFAM" id="SSF55945">
    <property type="entry name" value="TATA-box binding protein-like"/>
    <property type="match status" value="1"/>
</dbReference>
<evidence type="ECO:0000256" key="4">
    <source>
        <dbReference type="ARBA" id="ARBA00022603"/>
    </source>
</evidence>
<dbReference type="InterPro" id="IPR009057">
    <property type="entry name" value="Homeodomain-like_sf"/>
</dbReference>
<keyword evidence="5" id="KW-0808">Transferase</keyword>
<evidence type="ECO:0000259" key="14">
    <source>
        <dbReference type="PROSITE" id="PS01124"/>
    </source>
</evidence>
<evidence type="ECO:0000256" key="10">
    <source>
        <dbReference type="ARBA" id="ARBA00023125"/>
    </source>
</evidence>
<comment type="caution">
    <text evidence="15">The sequence shown here is derived from an EMBL/GenBank/DDBJ whole genome shotgun (WGS) entry which is preliminary data.</text>
</comment>
<keyword evidence="10" id="KW-0238">DNA-binding</keyword>
<keyword evidence="13" id="KW-0234">DNA repair</keyword>
<dbReference type="Pfam" id="PF02805">
    <property type="entry name" value="Ada_Zn_binding"/>
    <property type="match status" value="1"/>
</dbReference>
<dbReference type="CDD" id="cd00056">
    <property type="entry name" value="ENDO3c"/>
    <property type="match status" value="1"/>
</dbReference>
<evidence type="ECO:0000256" key="3">
    <source>
        <dbReference type="ARBA" id="ARBA00012000"/>
    </source>
</evidence>
<dbReference type="InterPro" id="IPR010316">
    <property type="entry name" value="AlkA_N"/>
</dbReference>
<evidence type="ECO:0000256" key="8">
    <source>
        <dbReference type="ARBA" id="ARBA00022833"/>
    </source>
</evidence>
<evidence type="ECO:0000313" key="15">
    <source>
        <dbReference type="EMBL" id="GIZ52216.1"/>
    </source>
</evidence>
<dbReference type="PROSITE" id="PS00041">
    <property type="entry name" value="HTH_ARAC_FAMILY_1"/>
    <property type="match status" value="1"/>
</dbReference>
<keyword evidence="12" id="KW-0804">Transcription</keyword>
<dbReference type="InterPro" id="IPR003265">
    <property type="entry name" value="HhH-GPD_domain"/>
</dbReference>
<dbReference type="Gene3D" id="1.10.1670.10">
    <property type="entry name" value="Helix-hairpin-Helix base-excision DNA repair enzymes (C-terminal)"/>
    <property type="match status" value="1"/>
</dbReference>
<dbReference type="InterPro" id="IPR023170">
    <property type="entry name" value="HhH_base_excis_C"/>
</dbReference>
<dbReference type="Pfam" id="PF12833">
    <property type="entry name" value="HTH_18"/>
    <property type="match status" value="1"/>
</dbReference>
<dbReference type="SMART" id="SM00342">
    <property type="entry name" value="HTH_ARAC"/>
    <property type="match status" value="1"/>
</dbReference>
<evidence type="ECO:0000256" key="7">
    <source>
        <dbReference type="ARBA" id="ARBA00022763"/>
    </source>
</evidence>
<comment type="catalytic activity">
    <reaction evidence="1">
        <text>Hydrolysis of alkylated DNA, releasing 3-methyladenine, 3-methylguanine, 7-methylguanine and 7-methyladenine.</text>
        <dbReference type="EC" id="3.2.2.21"/>
    </reaction>
</comment>
<dbReference type="SUPFAM" id="SSF46689">
    <property type="entry name" value="Homeodomain-like"/>
    <property type="match status" value="1"/>
</dbReference>
<dbReference type="Gene3D" id="3.30.310.20">
    <property type="entry name" value="DNA-3-methyladenine glycosylase AlkA, N-terminal domain"/>
    <property type="match status" value="1"/>
</dbReference>
<evidence type="ECO:0000256" key="12">
    <source>
        <dbReference type="ARBA" id="ARBA00023163"/>
    </source>
</evidence>
<dbReference type="Gene3D" id="3.40.10.10">
    <property type="entry name" value="DNA Methylphosphotriester Repair Domain"/>
    <property type="match status" value="1"/>
</dbReference>
<organism evidence="15 16">
    <name type="scientific">Noviherbaspirillum aridicola</name>
    <dbReference type="NCBI Taxonomy" id="2849687"/>
    <lineage>
        <taxon>Bacteria</taxon>
        <taxon>Pseudomonadati</taxon>
        <taxon>Pseudomonadota</taxon>
        <taxon>Betaproteobacteria</taxon>
        <taxon>Burkholderiales</taxon>
        <taxon>Oxalobacteraceae</taxon>
        <taxon>Noviherbaspirillum</taxon>
    </lineage>
</organism>
<keyword evidence="7" id="KW-0227">DNA damage</keyword>
<dbReference type="SUPFAM" id="SSF57884">
    <property type="entry name" value="Ada DNA repair protein, N-terminal domain (N-Ada 10)"/>
    <property type="match status" value="1"/>
</dbReference>
<evidence type="ECO:0000256" key="13">
    <source>
        <dbReference type="ARBA" id="ARBA00023204"/>
    </source>
</evidence>
<sequence length="509" mass="54563">MSENGWQGGGRQEYKCGMPASISSPPSASPALDRLSCYRALSARDARFDGVFFTGVKTTGIYCRPVCGVKTPRESSCEFFSSAAAAEAAGFRPCLRCRPELAPYALQQNLAHAVWQRIAGGALNDGKLERLAAEVGLSSRQLRRVLLQHFGVTPVELAQTQRLLFAKKLLQETGLPMTEVAFAAGFGSVRRFNALFAARYRIAPGELRRSAPRRTCADGALTLRLAYRPPYDWDRVLRYLSGRAAAKVESVDASARSYARSIRVGELTGWLRATPVEHRSQLQVEVSPSLAGVLMPLLGRVRQQFDLDANPAAIEAHLAADSLIADRIAASPGLRVPGAFDAFELAVRAVLGQQVSVAGATTLCGRLVERFGDACETPLAGITHHFPLPARLAAADPADIAAIGLPRARAATLCALARFAAGGGLQLRPGASLEQAVARLKSVPGIGEWTAQYIAMRALRFPDAFPAGDLGLQKQAAPGGGRLTEKQLAARAHAWSPWRAYAALALWME</sequence>
<dbReference type="SMART" id="SM01009">
    <property type="entry name" value="AlkA_N"/>
    <property type="match status" value="1"/>
</dbReference>
<dbReference type="PANTHER" id="PTHR43003:SF13">
    <property type="entry name" value="DNA-3-METHYLADENINE GLYCOSYLASE 2"/>
    <property type="match status" value="1"/>
</dbReference>
<dbReference type="Gene3D" id="1.10.10.60">
    <property type="entry name" value="Homeodomain-like"/>
    <property type="match status" value="1"/>
</dbReference>
<dbReference type="EMBL" id="BPMK01000009">
    <property type="protein sequence ID" value="GIZ52216.1"/>
    <property type="molecule type" value="Genomic_DNA"/>
</dbReference>
<dbReference type="EC" id="3.2.2.21" evidence="3"/>
<feature type="domain" description="HTH araC/xylS-type" evidence="14">
    <location>
        <begin position="112"/>
        <end position="210"/>
    </location>
</feature>
<dbReference type="Pfam" id="PF06029">
    <property type="entry name" value="AlkA_N"/>
    <property type="match status" value="1"/>
</dbReference>
<dbReference type="InterPro" id="IPR011257">
    <property type="entry name" value="DNA_glycosylase"/>
</dbReference>
<dbReference type="SUPFAM" id="SSF48150">
    <property type="entry name" value="DNA-glycosylase"/>
    <property type="match status" value="1"/>
</dbReference>
<keyword evidence="16" id="KW-1185">Reference proteome</keyword>
<evidence type="ECO:0000256" key="1">
    <source>
        <dbReference type="ARBA" id="ARBA00000086"/>
    </source>
</evidence>
<dbReference type="InterPro" id="IPR018060">
    <property type="entry name" value="HTH_AraC"/>
</dbReference>
<gene>
    <name evidence="15" type="ORF">NCCP691_22300</name>
</gene>
<keyword evidence="11" id="KW-0010">Activator</keyword>
<dbReference type="InterPro" id="IPR035451">
    <property type="entry name" value="Ada-like_dom_sf"/>
</dbReference>
<dbReference type="PANTHER" id="PTHR43003">
    <property type="entry name" value="DNA-3-METHYLADENINE GLYCOSYLASE"/>
    <property type="match status" value="1"/>
</dbReference>
<reference evidence="15 16" key="1">
    <citation type="journal article" date="2022" name="Int. J. Syst. Evol. Microbiol.">
        <title>Noviherbaspirillum aridicola sp. nov., isolated from an arid soil in Pakistan.</title>
        <authorList>
            <person name="Khan I.U."/>
            <person name="Saqib M."/>
            <person name="Amin A."/>
            <person name="Hussain F."/>
            <person name="Li L."/>
            <person name="Liu Y.H."/>
            <person name="Fang B.Z."/>
            <person name="Ahmed I."/>
            <person name="Li W.J."/>
        </authorList>
    </citation>
    <scope>NUCLEOTIDE SEQUENCE [LARGE SCALE GENOMIC DNA]</scope>
    <source>
        <strain evidence="15 16">NCCP-691</strain>
    </source>
</reference>
<evidence type="ECO:0000313" key="16">
    <source>
        <dbReference type="Proteomes" id="UP000887222"/>
    </source>
</evidence>
<keyword evidence="6" id="KW-0479">Metal-binding</keyword>
<dbReference type="InterPro" id="IPR018062">
    <property type="entry name" value="HTH_AraC-typ_CS"/>
</dbReference>
<dbReference type="SMART" id="SM00478">
    <property type="entry name" value="ENDO3c"/>
    <property type="match status" value="1"/>
</dbReference>
<evidence type="ECO:0000256" key="2">
    <source>
        <dbReference type="ARBA" id="ARBA00001947"/>
    </source>
</evidence>
<name>A0ABQ4Q4U2_9BURK</name>
<keyword evidence="9" id="KW-0805">Transcription regulation</keyword>
<keyword evidence="8" id="KW-0862">Zinc</keyword>
<proteinExistence type="predicted"/>
<protein>
    <recommendedName>
        <fullName evidence="3">DNA-3-methyladenine glycosylase II</fullName>
        <ecNumber evidence="3">3.2.2.21</ecNumber>
    </recommendedName>
</protein>
<comment type="cofactor">
    <cofactor evidence="2">
        <name>Zn(2+)</name>
        <dbReference type="ChEBI" id="CHEBI:29105"/>
    </cofactor>
</comment>
<dbReference type="InterPro" id="IPR037046">
    <property type="entry name" value="AlkA_N_sf"/>
</dbReference>
<evidence type="ECO:0000256" key="6">
    <source>
        <dbReference type="ARBA" id="ARBA00022723"/>
    </source>
</evidence>
<dbReference type="Proteomes" id="UP000887222">
    <property type="component" value="Unassembled WGS sequence"/>
</dbReference>
<dbReference type="Gene3D" id="1.10.340.30">
    <property type="entry name" value="Hypothetical protein, domain 2"/>
    <property type="match status" value="1"/>
</dbReference>